<dbReference type="Pfam" id="PF09424">
    <property type="entry name" value="YqeY"/>
    <property type="match status" value="1"/>
</dbReference>
<protein>
    <submittedName>
        <fullName evidence="1">GatB/Yqey family protein</fullName>
    </submittedName>
</protein>
<dbReference type="GO" id="GO:0016884">
    <property type="term" value="F:carbon-nitrogen ligase activity, with glutamine as amido-N-donor"/>
    <property type="evidence" value="ECO:0007669"/>
    <property type="project" value="InterPro"/>
</dbReference>
<dbReference type="Gene3D" id="1.10.1510.10">
    <property type="entry name" value="Uncharacterised protein YqeY/AIM41 PF09424, N-terminal domain"/>
    <property type="match status" value="1"/>
</dbReference>
<dbReference type="InterPro" id="IPR042184">
    <property type="entry name" value="YqeY/Aim41_N"/>
</dbReference>
<dbReference type="InterPro" id="IPR003789">
    <property type="entry name" value="Asn/Gln_tRNA_amidoTrase-B-like"/>
</dbReference>
<accession>F2BY71</accession>
<keyword evidence="2" id="KW-1185">Reference proteome</keyword>
<dbReference type="STRING" id="888062.HMPREF9083_1139"/>
<dbReference type="AlphaFoldDB" id="F2BY71"/>
<sequence>MIVVSLKQQLMADMKAAMKAKENGKLALNVIRMARAHIRQAEIDNGHADFDDDQVLTILRKEVKQRKETLAEIKDSGREDLVEATQAEIDILQKYLPAELSAEAVKKVVVEIVNAMNPEDRKMGLVMKSVMAKLRGKADGKLISTVVREILAE</sequence>
<evidence type="ECO:0000313" key="2">
    <source>
        <dbReference type="Proteomes" id="UP000003503"/>
    </source>
</evidence>
<dbReference type="PANTHER" id="PTHR28055">
    <property type="entry name" value="ALTERED INHERITANCE OF MITOCHONDRIA PROTEIN 41, MITOCHONDRIAL"/>
    <property type="match status" value="1"/>
</dbReference>
<dbReference type="PANTHER" id="PTHR28055:SF1">
    <property type="entry name" value="ALTERED INHERITANCE OF MITOCHONDRIA PROTEIN 41, MITOCHONDRIAL"/>
    <property type="match status" value="1"/>
</dbReference>
<reference evidence="1 2" key="1">
    <citation type="submission" date="2011-02" db="EMBL/GenBank/DDBJ databases">
        <authorList>
            <person name="Muzny D."/>
            <person name="Qin X."/>
            <person name="Deng J."/>
            <person name="Jiang H."/>
            <person name="Liu Y."/>
            <person name="Qu J."/>
            <person name="Song X.-Z."/>
            <person name="Zhang L."/>
            <person name="Thornton R."/>
            <person name="Coyle M."/>
            <person name="Francisco L."/>
            <person name="Jackson L."/>
            <person name="Javaid M."/>
            <person name="Korchina V."/>
            <person name="Kovar C."/>
            <person name="Mata R."/>
            <person name="Mathew T."/>
            <person name="Ngo R."/>
            <person name="Nguyen L."/>
            <person name="Nguyen N."/>
            <person name="Okwuonu G."/>
            <person name="Ongeri F."/>
            <person name="Pham C."/>
            <person name="Simmons D."/>
            <person name="Wilczek-Boney K."/>
            <person name="Hale W."/>
            <person name="Jakkamsetti A."/>
            <person name="Pham P."/>
            <person name="Ruth R."/>
            <person name="San Lucas F."/>
            <person name="Warren J."/>
            <person name="Zhang J."/>
            <person name="Zhao Z."/>
            <person name="Zhou C."/>
            <person name="Zhu D."/>
            <person name="Lee S."/>
            <person name="Bess C."/>
            <person name="Blankenburg K."/>
            <person name="Forbes L."/>
            <person name="Fu Q."/>
            <person name="Gubbala S."/>
            <person name="Hirani K."/>
            <person name="Jayaseelan J.C."/>
            <person name="Lara F."/>
            <person name="Munidasa M."/>
            <person name="Palculict T."/>
            <person name="Patil S."/>
            <person name="Pu L.-L."/>
            <person name="Saada N."/>
            <person name="Tang L."/>
            <person name="Weissenberger G."/>
            <person name="Zhu Y."/>
            <person name="Hemphill L."/>
            <person name="Shang Y."/>
            <person name="Youmans B."/>
            <person name="Ayvaz T."/>
            <person name="Ross M."/>
            <person name="Santibanez J."/>
            <person name="Aqrawi P."/>
            <person name="Gross S."/>
            <person name="Joshi V."/>
            <person name="Fowler G."/>
            <person name="Nazareth L."/>
            <person name="Reid J."/>
            <person name="Worley K."/>
            <person name="Petrosino J."/>
            <person name="Highlander S."/>
            <person name="Gibbs R."/>
        </authorList>
    </citation>
    <scope>NUCLEOTIDE SEQUENCE [LARGE SCALE GENOMIC DNA]</scope>
    <source>
        <strain evidence="1 2">DSM 19965</strain>
    </source>
</reference>
<comment type="caution">
    <text evidence="1">The sequence shown here is derived from an EMBL/GenBank/DDBJ whole genome shotgun (WGS) entry which is preliminary data.</text>
</comment>
<dbReference type="HOGENOM" id="CLU_079430_2_1_9"/>
<dbReference type="InterPro" id="IPR023168">
    <property type="entry name" value="GatB_Yqey_C_2"/>
</dbReference>
<name>F2BY71_9FIRM</name>
<proteinExistence type="predicted"/>
<evidence type="ECO:0000313" key="1">
    <source>
        <dbReference type="EMBL" id="EGF12392.1"/>
    </source>
</evidence>
<gene>
    <name evidence="1" type="ORF">HMPREF9083_1139</name>
</gene>
<organism evidence="1 2">
    <name type="scientific">Dialister micraerophilus DSM 19965</name>
    <dbReference type="NCBI Taxonomy" id="888062"/>
    <lineage>
        <taxon>Bacteria</taxon>
        <taxon>Bacillati</taxon>
        <taxon>Bacillota</taxon>
        <taxon>Negativicutes</taxon>
        <taxon>Veillonellales</taxon>
        <taxon>Veillonellaceae</taxon>
        <taxon>Dialister</taxon>
    </lineage>
</organism>
<dbReference type="eggNOG" id="COG1610">
    <property type="taxonomic scope" value="Bacteria"/>
</dbReference>
<dbReference type="Gene3D" id="1.10.10.410">
    <property type="match status" value="1"/>
</dbReference>
<dbReference type="Proteomes" id="UP000003503">
    <property type="component" value="Unassembled WGS sequence"/>
</dbReference>
<dbReference type="SUPFAM" id="SSF89095">
    <property type="entry name" value="GatB/YqeY motif"/>
    <property type="match status" value="1"/>
</dbReference>
<dbReference type="InterPro" id="IPR019004">
    <property type="entry name" value="YqeY/Aim41"/>
</dbReference>
<dbReference type="EMBL" id="AFBB01000025">
    <property type="protein sequence ID" value="EGF12392.1"/>
    <property type="molecule type" value="Genomic_DNA"/>
</dbReference>